<keyword evidence="3" id="KW-1185">Reference proteome</keyword>
<dbReference type="SUPFAM" id="SSF160574">
    <property type="entry name" value="BT0923-like"/>
    <property type="match status" value="1"/>
</dbReference>
<gene>
    <name evidence="2" type="ORF">HBN54_000989</name>
</gene>
<comment type="caution">
    <text evidence="2">The sequence shown here is derived from an EMBL/GenBank/DDBJ whole genome shotgun (WGS) entry which is preliminary data.</text>
</comment>
<dbReference type="EMBL" id="JAAVTK010000002">
    <property type="protein sequence ID" value="NKI88402.1"/>
    <property type="molecule type" value="Genomic_DNA"/>
</dbReference>
<feature type="signal peptide" evidence="1">
    <location>
        <begin position="1"/>
        <end position="19"/>
    </location>
</feature>
<dbReference type="RefSeq" id="WP_168672037.1">
    <property type="nucleotide sequence ID" value="NZ_JAAVTK010000002.1"/>
</dbReference>
<accession>A0ABX1HH57</accession>
<keyword evidence="1" id="KW-0732">Signal</keyword>
<evidence type="ECO:0008006" key="4">
    <source>
        <dbReference type="Google" id="ProtNLM"/>
    </source>
</evidence>
<name>A0ABX1HH57_9BACT</name>
<evidence type="ECO:0000313" key="2">
    <source>
        <dbReference type="EMBL" id="NKI88402.1"/>
    </source>
</evidence>
<organism evidence="2 3">
    <name type="scientific">Hymenobacter artigasi</name>
    <dbReference type="NCBI Taxonomy" id="2719616"/>
    <lineage>
        <taxon>Bacteria</taxon>
        <taxon>Pseudomonadati</taxon>
        <taxon>Bacteroidota</taxon>
        <taxon>Cytophagia</taxon>
        <taxon>Cytophagales</taxon>
        <taxon>Hymenobacteraceae</taxon>
        <taxon>Hymenobacter</taxon>
    </lineage>
</organism>
<dbReference type="Gene3D" id="3.10.450.360">
    <property type="match status" value="1"/>
</dbReference>
<dbReference type="Proteomes" id="UP000717634">
    <property type="component" value="Unassembled WGS sequence"/>
</dbReference>
<evidence type="ECO:0000256" key="1">
    <source>
        <dbReference type="SAM" id="SignalP"/>
    </source>
</evidence>
<sequence>MKTTLLLLAALLWGQVAPAQGIPDAQVPPLAFVALQKLYPEARHVKWKRAQGWYQASYTQSQAFRLVRFSTNGDVEATGTIVEPSTLPPPVRRTLTNYYPSRIICQAAEITNARTGGITYELATCESFISSTIVLTANGVKVPRPHQQ</sequence>
<protein>
    <recommendedName>
        <fullName evidence="4">Beta-lactamase-inhibitor-like PepSY-like domain-containing protein</fullName>
    </recommendedName>
</protein>
<proteinExistence type="predicted"/>
<reference evidence="2 3" key="1">
    <citation type="submission" date="2020-03" db="EMBL/GenBank/DDBJ databases">
        <title>Genomic Encyclopedia of Type Strains, Phase IV (KMG-V): Genome sequencing to study the core and pangenomes of soil and plant-associated prokaryotes.</title>
        <authorList>
            <person name="Whitman W."/>
        </authorList>
    </citation>
    <scope>NUCLEOTIDE SEQUENCE [LARGE SCALE GENOMIC DNA]</scope>
    <source>
        <strain evidence="2 3">1B</strain>
    </source>
</reference>
<evidence type="ECO:0000313" key="3">
    <source>
        <dbReference type="Proteomes" id="UP000717634"/>
    </source>
</evidence>
<feature type="chain" id="PRO_5045578837" description="Beta-lactamase-inhibitor-like PepSY-like domain-containing protein" evidence="1">
    <location>
        <begin position="20"/>
        <end position="148"/>
    </location>
</feature>